<proteinExistence type="predicted"/>
<dbReference type="InterPro" id="IPR013024">
    <property type="entry name" value="GGCT-like"/>
</dbReference>
<evidence type="ECO:0000259" key="1">
    <source>
        <dbReference type="Pfam" id="PF06094"/>
    </source>
</evidence>
<dbReference type="Proteomes" id="UP001056766">
    <property type="component" value="Unassembled WGS sequence"/>
</dbReference>
<dbReference type="Pfam" id="PF06094">
    <property type="entry name" value="GGACT"/>
    <property type="match status" value="1"/>
</dbReference>
<organism evidence="2 3">
    <name type="scientific">Methanococcoides seepicolus</name>
    <dbReference type="NCBI Taxonomy" id="2828780"/>
    <lineage>
        <taxon>Archaea</taxon>
        <taxon>Methanobacteriati</taxon>
        <taxon>Methanobacteriota</taxon>
        <taxon>Stenosarchaea group</taxon>
        <taxon>Methanomicrobia</taxon>
        <taxon>Methanosarcinales</taxon>
        <taxon>Methanosarcinaceae</taxon>
        <taxon>Methanococcoides</taxon>
    </lineage>
</organism>
<dbReference type="RefSeq" id="WP_250867956.1">
    <property type="nucleotide sequence ID" value="NZ_JAGSOI010000019.1"/>
</dbReference>
<protein>
    <submittedName>
        <fullName evidence="2">Gamma-glutamylcyclotransferase</fullName>
    </submittedName>
</protein>
<dbReference type="Gene3D" id="3.10.490.10">
    <property type="entry name" value="Gamma-glutamyl cyclotransferase-like"/>
    <property type="match status" value="1"/>
</dbReference>
<reference evidence="2" key="2">
    <citation type="submission" date="2021-04" db="EMBL/GenBank/DDBJ databases">
        <authorList>
            <person name="Dong X."/>
        </authorList>
    </citation>
    <scope>NUCLEOTIDE SEQUENCE</scope>
    <source>
        <strain evidence="2">LLY</strain>
    </source>
</reference>
<evidence type="ECO:0000313" key="3">
    <source>
        <dbReference type="Proteomes" id="UP001056766"/>
    </source>
</evidence>
<gene>
    <name evidence="2" type="ORF">KDK67_06245</name>
</gene>
<dbReference type="AlphaFoldDB" id="A0A9E4ZEH2"/>
<keyword evidence="3" id="KW-1185">Reference proteome</keyword>
<dbReference type="SUPFAM" id="SSF110857">
    <property type="entry name" value="Gamma-glutamyl cyclotransferase-like"/>
    <property type="match status" value="1"/>
</dbReference>
<dbReference type="CDD" id="cd06661">
    <property type="entry name" value="GGCT_like"/>
    <property type="match status" value="1"/>
</dbReference>
<evidence type="ECO:0000313" key="2">
    <source>
        <dbReference type="EMBL" id="MCM1986601.1"/>
    </source>
</evidence>
<dbReference type="EMBL" id="JAGSOI010000019">
    <property type="protein sequence ID" value="MCM1986601.1"/>
    <property type="molecule type" value="Genomic_DNA"/>
</dbReference>
<dbReference type="InterPro" id="IPR036568">
    <property type="entry name" value="GGCT-like_sf"/>
</dbReference>
<dbReference type="InterPro" id="IPR009288">
    <property type="entry name" value="AIG2-like_dom"/>
</dbReference>
<name>A0A9E4ZEH2_9EURY</name>
<feature type="domain" description="Gamma-glutamylcyclotransferase AIG2-like" evidence="1">
    <location>
        <begin position="4"/>
        <end position="114"/>
    </location>
</feature>
<reference evidence="2" key="1">
    <citation type="journal article" date="2021" name="mSystems">
        <title>Bacteria and Archaea Synergistically Convert Glycine Betaine to Biogenic Methane in the Formosa Cold Seep of the South China Sea.</title>
        <authorList>
            <person name="Li L."/>
            <person name="Zhang W."/>
            <person name="Zhang S."/>
            <person name="Song L."/>
            <person name="Sun Q."/>
            <person name="Zhang H."/>
            <person name="Xiang H."/>
            <person name="Dong X."/>
        </authorList>
    </citation>
    <scope>NUCLEOTIDE SEQUENCE</scope>
    <source>
        <strain evidence="2">LLY</strain>
    </source>
</reference>
<accession>A0A9E4ZEH2</accession>
<comment type="caution">
    <text evidence="2">The sequence shown here is derived from an EMBL/GenBank/DDBJ whole genome shotgun (WGS) entry which is preliminary data.</text>
</comment>
<sequence>MNFLFAYGTLKKGHKSHHLLDGASFVSENCTEDKFQMLDMGDFPAVVKENPVSSIVGELFSVDDRTLSAIDGFEGNWFCRGEVLLKDSSVAWMYFLSDDVSYGGRSSIVSGIWLKDEGDIYE</sequence>